<dbReference type="AlphaFoldDB" id="A0A2K2D723"/>
<evidence type="ECO:0008006" key="4">
    <source>
        <dbReference type="Google" id="ProtNLM"/>
    </source>
</evidence>
<dbReference type="Gramene" id="PNT70079">
    <property type="protein sequence ID" value="PNT70079"/>
    <property type="gene ID" value="BRADI_2g05096v3"/>
</dbReference>
<dbReference type="EnsemblPlants" id="PNT70079">
    <property type="protein sequence ID" value="PNT70079"/>
    <property type="gene ID" value="BRADI_2g05096v3"/>
</dbReference>
<keyword evidence="3" id="KW-1185">Reference proteome</keyword>
<reference evidence="1 2" key="1">
    <citation type="journal article" date="2010" name="Nature">
        <title>Genome sequencing and analysis of the model grass Brachypodium distachyon.</title>
        <authorList>
            <consortium name="International Brachypodium Initiative"/>
        </authorList>
    </citation>
    <scope>NUCLEOTIDE SEQUENCE [LARGE SCALE GENOMIC DNA]</scope>
    <source>
        <strain evidence="1 2">Bd21</strain>
    </source>
</reference>
<dbReference type="InParanoid" id="A0A2K2D723"/>
<organism evidence="1">
    <name type="scientific">Brachypodium distachyon</name>
    <name type="common">Purple false brome</name>
    <name type="synonym">Trachynia distachya</name>
    <dbReference type="NCBI Taxonomy" id="15368"/>
    <lineage>
        <taxon>Eukaryota</taxon>
        <taxon>Viridiplantae</taxon>
        <taxon>Streptophyta</taxon>
        <taxon>Embryophyta</taxon>
        <taxon>Tracheophyta</taxon>
        <taxon>Spermatophyta</taxon>
        <taxon>Magnoliopsida</taxon>
        <taxon>Liliopsida</taxon>
        <taxon>Poales</taxon>
        <taxon>Poaceae</taxon>
        <taxon>BOP clade</taxon>
        <taxon>Pooideae</taxon>
        <taxon>Stipodae</taxon>
        <taxon>Brachypodieae</taxon>
        <taxon>Brachypodium</taxon>
    </lineage>
</organism>
<sequence length="118" mass="14179">MRKDSFSHFAEYESTRKFWWGEEKDKRRGVIWRIGDGSKIRIWRDNWLPRNEGLKITSETTSTRLHRVKQLFVPGRREWNSQLVNETFPPHDVEQILSIGIHQNEEDFVAWNFGKHGL</sequence>
<protein>
    <recommendedName>
        <fullName evidence="4">Reverse transcriptase zinc-binding domain-containing protein</fullName>
    </recommendedName>
</protein>
<evidence type="ECO:0000313" key="3">
    <source>
        <dbReference type="Proteomes" id="UP000008810"/>
    </source>
</evidence>
<dbReference type="OrthoDB" id="685916at2759"/>
<evidence type="ECO:0000313" key="1">
    <source>
        <dbReference type="EMBL" id="PNT70079.1"/>
    </source>
</evidence>
<evidence type="ECO:0000313" key="2">
    <source>
        <dbReference type="EnsemblPlants" id="PNT70079"/>
    </source>
</evidence>
<dbReference type="EMBL" id="CM000881">
    <property type="protein sequence ID" value="PNT70079.1"/>
    <property type="molecule type" value="Genomic_DNA"/>
</dbReference>
<reference evidence="1" key="2">
    <citation type="submission" date="2017-06" db="EMBL/GenBank/DDBJ databases">
        <title>WGS assembly of Brachypodium distachyon.</title>
        <authorList>
            <consortium name="The International Brachypodium Initiative"/>
            <person name="Lucas S."/>
            <person name="Harmon-Smith M."/>
            <person name="Lail K."/>
            <person name="Tice H."/>
            <person name="Grimwood J."/>
            <person name="Bruce D."/>
            <person name="Barry K."/>
            <person name="Shu S."/>
            <person name="Lindquist E."/>
            <person name="Wang M."/>
            <person name="Pitluck S."/>
            <person name="Vogel J.P."/>
            <person name="Garvin D.F."/>
            <person name="Mockler T.C."/>
            <person name="Schmutz J."/>
            <person name="Rokhsar D."/>
            <person name="Bevan M.W."/>
        </authorList>
    </citation>
    <scope>NUCLEOTIDE SEQUENCE</scope>
    <source>
        <strain evidence="1">Bd21</strain>
    </source>
</reference>
<proteinExistence type="predicted"/>
<name>A0A2K2D723_BRADI</name>
<accession>A0A2K2D723</accession>
<gene>
    <name evidence="1" type="ORF">BRADI_2g05096v3</name>
</gene>
<dbReference type="Proteomes" id="UP000008810">
    <property type="component" value="Chromosome 2"/>
</dbReference>
<reference evidence="2" key="3">
    <citation type="submission" date="2018-08" db="UniProtKB">
        <authorList>
            <consortium name="EnsemblPlants"/>
        </authorList>
    </citation>
    <scope>IDENTIFICATION</scope>
    <source>
        <strain evidence="2">cv. Bd21</strain>
    </source>
</reference>